<proteinExistence type="predicted"/>
<evidence type="ECO:0000313" key="3">
    <source>
        <dbReference type="Proteomes" id="UP001458880"/>
    </source>
</evidence>
<comment type="caution">
    <text evidence="2">The sequence shown here is derived from an EMBL/GenBank/DDBJ whole genome shotgun (WGS) entry which is preliminary data.</text>
</comment>
<keyword evidence="3" id="KW-1185">Reference proteome</keyword>
<dbReference type="Proteomes" id="UP001458880">
    <property type="component" value="Unassembled WGS sequence"/>
</dbReference>
<accession>A0AAW1K349</accession>
<reference evidence="2 3" key="1">
    <citation type="journal article" date="2024" name="BMC Genomics">
        <title>De novo assembly and annotation of Popillia japonica's genome with initial clues to its potential as an invasive pest.</title>
        <authorList>
            <person name="Cucini C."/>
            <person name="Boschi S."/>
            <person name="Funari R."/>
            <person name="Cardaioli E."/>
            <person name="Iannotti N."/>
            <person name="Marturano G."/>
            <person name="Paoli F."/>
            <person name="Bruttini M."/>
            <person name="Carapelli A."/>
            <person name="Frati F."/>
            <person name="Nardi F."/>
        </authorList>
    </citation>
    <scope>NUCLEOTIDE SEQUENCE [LARGE SCALE GENOMIC DNA]</scope>
    <source>
        <strain evidence="2">DMR45628</strain>
    </source>
</reference>
<name>A0AAW1K349_POPJA</name>
<sequence length="133" mass="14843">MSSEIPEREFPQKKNQENSISSVSQGTLLKKERDGVKAENKKEPDLGAKFPFGNKSSKSKDMACIGESPTRLQSPASMYICICIQEKKEAMMDLQQTKLAPISTFEGLFEVVLQNRQTLETAPNKTMGQNVRS</sequence>
<feature type="compositionally biased region" description="Basic and acidic residues" evidence="1">
    <location>
        <begin position="29"/>
        <end position="46"/>
    </location>
</feature>
<feature type="region of interest" description="Disordered" evidence="1">
    <location>
        <begin position="1"/>
        <end position="68"/>
    </location>
</feature>
<organism evidence="2 3">
    <name type="scientific">Popillia japonica</name>
    <name type="common">Japanese beetle</name>
    <dbReference type="NCBI Taxonomy" id="7064"/>
    <lineage>
        <taxon>Eukaryota</taxon>
        <taxon>Metazoa</taxon>
        <taxon>Ecdysozoa</taxon>
        <taxon>Arthropoda</taxon>
        <taxon>Hexapoda</taxon>
        <taxon>Insecta</taxon>
        <taxon>Pterygota</taxon>
        <taxon>Neoptera</taxon>
        <taxon>Endopterygota</taxon>
        <taxon>Coleoptera</taxon>
        <taxon>Polyphaga</taxon>
        <taxon>Scarabaeiformia</taxon>
        <taxon>Scarabaeidae</taxon>
        <taxon>Rutelinae</taxon>
        <taxon>Popillia</taxon>
    </lineage>
</organism>
<gene>
    <name evidence="2" type="ORF">QE152_g25098</name>
</gene>
<feature type="compositionally biased region" description="Polar residues" evidence="1">
    <location>
        <begin position="17"/>
        <end position="27"/>
    </location>
</feature>
<evidence type="ECO:0000256" key="1">
    <source>
        <dbReference type="SAM" id="MobiDB-lite"/>
    </source>
</evidence>
<dbReference type="EMBL" id="JASPKY010000269">
    <property type="protein sequence ID" value="KAK9712015.1"/>
    <property type="molecule type" value="Genomic_DNA"/>
</dbReference>
<dbReference type="AlphaFoldDB" id="A0AAW1K349"/>
<feature type="compositionally biased region" description="Basic and acidic residues" evidence="1">
    <location>
        <begin position="1"/>
        <end position="16"/>
    </location>
</feature>
<protein>
    <submittedName>
        <fullName evidence="2">Uncharacterized protein</fullName>
    </submittedName>
</protein>
<evidence type="ECO:0000313" key="2">
    <source>
        <dbReference type="EMBL" id="KAK9712015.1"/>
    </source>
</evidence>